<comment type="caution">
    <text evidence="1">The sequence shown here is derived from an EMBL/GenBank/DDBJ whole genome shotgun (WGS) entry which is preliminary data.</text>
</comment>
<proteinExistence type="predicted"/>
<sequence>MSRRRQDSPKEVKSWRDIPTSQITEAWGGYNNFMLSYGLKMYNMDDMEEGRAIINAFKKVEFEQEYASKGGGSASTGSSPTGKPTAGKSSAGKSTAGTSTKRSSKN</sequence>
<accession>A0ACC2EIR6</accession>
<reference evidence="2" key="1">
    <citation type="journal article" date="2024" name="Proc. Natl. Acad. Sci. U.S.A.">
        <title>Extraordinary preservation of gene collinearity over three hundred million years revealed in homosporous lycophytes.</title>
        <authorList>
            <person name="Li C."/>
            <person name="Wickell D."/>
            <person name="Kuo L.Y."/>
            <person name="Chen X."/>
            <person name="Nie B."/>
            <person name="Liao X."/>
            <person name="Peng D."/>
            <person name="Ji J."/>
            <person name="Jenkins J."/>
            <person name="Williams M."/>
            <person name="Shu S."/>
            <person name="Plott C."/>
            <person name="Barry K."/>
            <person name="Rajasekar S."/>
            <person name="Grimwood J."/>
            <person name="Han X."/>
            <person name="Sun S."/>
            <person name="Hou Z."/>
            <person name="He W."/>
            <person name="Dai G."/>
            <person name="Sun C."/>
            <person name="Schmutz J."/>
            <person name="Leebens-Mack J.H."/>
            <person name="Li F.W."/>
            <person name="Wang L."/>
        </authorList>
    </citation>
    <scope>NUCLEOTIDE SEQUENCE [LARGE SCALE GENOMIC DNA]</scope>
    <source>
        <strain evidence="2">cv. PW_Plant_1</strain>
    </source>
</reference>
<keyword evidence="2" id="KW-1185">Reference proteome</keyword>
<evidence type="ECO:0000313" key="1">
    <source>
        <dbReference type="EMBL" id="KAJ7566489.1"/>
    </source>
</evidence>
<dbReference type="Proteomes" id="UP001162992">
    <property type="component" value="Chromosome 2"/>
</dbReference>
<evidence type="ECO:0000313" key="2">
    <source>
        <dbReference type="Proteomes" id="UP001162992"/>
    </source>
</evidence>
<gene>
    <name evidence="1" type="ORF">O6H91_02G105700</name>
</gene>
<name>A0ACC2EIR6_DIPCM</name>
<organism evidence="1 2">
    <name type="scientific">Diphasiastrum complanatum</name>
    <name type="common">Issler's clubmoss</name>
    <name type="synonym">Lycopodium complanatum</name>
    <dbReference type="NCBI Taxonomy" id="34168"/>
    <lineage>
        <taxon>Eukaryota</taxon>
        <taxon>Viridiplantae</taxon>
        <taxon>Streptophyta</taxon>
        <taxon>Embryophyta</taxon>
        <taxon>Tracheophyta</taxon>
        <taxon>Lycopodiopsida</taxon>
        <taxon>Lycopodiales</taxon>
        <taxon>Lycopodiaceae</taxon>
        <taxon>Lycopodioideae</taxon>
        <taxon>Diphasiastrum</taxon>
    </lineage>
</organism>
<protein>
    <submittedName>
        <fullName evidence="1">Uncharacterized protein</fullName>
    </submittedName>
</protein>
<dbReference type="EMBL" id="CM055093">
    <property type="protein sequence ID" value="KAJ7566489.1"/>
    <property type="molecule type" value="Genomic_DNA"/>
</dbReference>